<dbReference type="AlphaFoldDB" id="A0A3D9AYR0"/>
<dbReference type="EMBL" id="QNVV01000013">
    <property type="protein sequence ID" value="REC46420.1"/>
    <property type="molecule type" value="Genomic_DNA"/>
</dbReference>
<dbReference type="RefSeq" id="WP_115928950.1">
    <property type="nucleotide sequence ID" value="NZ_QNVV01000013.1"/>
</dbReference>
<dbReference type="OrthoDB" id="9955587at2"/>
<evidence type="ECO:0000313" key="1">
    <source>
        <dbReference type="EMBL" id="REC46420.1"/>
    </source>
</evidence>
<keyword evidence="2" id="KW-1185">Reference proteome</keyword>
<comment type="caution">
    <text evidence="1">The sequence shown here is derived from an EMBL/GenBank/DDBJ whole genome shotgun (WGS) entry which is preliminary data.</text>
</comment>
<sequence>MKNLRNTKLSREQLKSISGSGIIIGGNCSNECCPTDGRPKCPRLICPAVICPEYLYAQIPFLNFR</sequence>
<reference evidence="1 2" key="1">
    <citation type="submission" date="2018-06" db="EMBL/GenBank/DDBJ databases">
        <title>Novel Chryseobacterium species.</title>
        <authorList>
            <person name="Newman J."/>
            <person name="Hugo C."/>
            <person name="Oosthuizen L."/>
            <person name="Charimba G."/>
        </authorList>
    </citation>
    <scope>NUCLEOTIDE SEQUENCE [LARGE SCALE GENOMIC DNA]</scope>
    <source>
        <strain evidence="1 2">7_F195</strain>
    </source>
</reference>
<evidence type="ECO:0000313" key="2">
    <source>
        <dbReference type="Proteomes" id="UP000256257"/>
    </source>
</evidence>
<accession>A0A3D9AYR0</accession>
<proteinExistence type="predicted"/>
<protein>
    <recommendedName>
        <fullName evidence="3">Bacteriocin</fullName>
    </recommendedName>
</protein>
<dbReference type="Proteomes" id="UP000256257">
    <property type="component" value="Unassembled WGS sequence"/>
</dbReference>
<gene>
    <name evidence="1" type="ORF">DRF67_14165</name>
</gene>
<organism evidence="1 2">
    <name type="scientific">Chryseobacterium pennipullorum</name>
    <dbReference type="NCBI Taxonomy" id="2258963"/>
    <lineage>
        <taxon>Bacteria</taxon>
        <taxon>Pseudomonadati</taxon>
        <taxon>Bacteroidota</taxon>
        <taxon>Flavobacteriia</taxon>
        <taxon>Flavobacteriales</taxon>
        <taxon>Weeksellaceae</taxon>
        <taxon>Chryseobacterium group</taxon>
        <taxon>Chryseobacterium</taxon>
    </lineage>
</organism>
<evidence type="ECO:0008006" key="3">
    <source>
        <dbReference type="Google" id="ProtNLM"/>
    </source>
</evidence>
<name>A0A3D9AYR0_9FLAO</name>